<organism evidence="1 2">
    <name type="scientific">Cladosporium halotolerans</name>
    <dbReference type="NCBI Taxonomy" id="1052096"/>
    <lineage>
        <taxon>Eukaryota</taxon>
        <taxon>Fungi</taxon>
        <taxon>Dikarya</taxon>
        <taxon>Ascomycota</taxon>
        <taxon>Pezizomycotina</taxon>
        <taxon>Dothideomycetes</taxon>
        <taxon>Dothideomycetidae</taxon>
        <taxon>Cladosporiales</taxon>
        <taxon>Cladosporiaceae</taxon>
        <taxon>Cladosporium</taxon>
    </lineage>
</organism>
<dbReference type="AlphaFoldDB" id="A0AB34KEC1"/>
<dbReference type="InterPro" id="IPR025533">
    <property type="entry name" value="DUF4419"/>
</dbReference>
<accession>A0AB34KEC1</accession>
<dbReference type="RefSeq" id="XP_069225469.1">
    <property type="nucleotide sequence ID" value="XM_069377505.1"/>
</dbReference>
<reference evidence="1 2" key="1">
    <citation type="journal article" date="2020" name="Microbiol. Resour. Announc.">
        <title>Draft Genome Sequence of a Cladosporium Species Isolated from the Mesophotic Ascidian Didemnum maculosum.</title>
        <authorList>
            <person name="Gioti A."/>
            <person name="Siaperas R."/>
            <person name="Nikolaivits E."/>
            <person name="Le Goff G."/>
            <person name="Ouazzani J."/>
            <person name="Kotoulas G."/>
            <person name="Topakas E."/>
        </authorList>
    </citation>
    <scope>NUCLEOTIDE SEQUENCE [LARGE SCALE GENOMIC DNA]</scope>
    <source>
        <strain evidence="1 2">TM138-S3</strain>
    </source>
</reference>
<dbReference type="PANTHER" id="PTHR31252">
    <property type="entry name" value="DUF4419 DOMAIN-CONTAINING PROTEIN"/>
    <property type="match status" value="1"/>
</dbReference>
<comment type="caution">
    <text evidence="1">The sequence shown here is derived from an EMBL/GenBank/DDBJ whole genome shotgun (WGS) entry which is preliminary data.</text>
</comment>
<dbReference type="EMBL" id="JAAQHG020000052">
    <property type="protein sequence ID" value="KAL1582362.1"/>
    <property type="molecule type" value="Genomic_DNA"/>
</dbReference>
<name>A0AB34KEC1_9PEZI</name>
<evidence type="ECO:0000313" key="2">
    <source>
        <dbReference type="Proteomes" id="UP000803884"/>
    </source>
</evidence>
<dbReference type="Proteomes" id="UP000803884">
    <property type="component" value="Unassembled WGS sequence"/>
</dbReference>
<dbReference type="GeneID" id="96010343"/>
<sequence>MPVTIAVANRPADAWRNSKAESEKDLLKGSCPQHFEASKGIVQSSFSRSFLEQNHISPSENGLVYAAYHAYSRHHHLTLRPDDVWSAILCQTGYFVNAHAEELRHFFVSHEGQKELEVMDIGSLHSADFGVMAQRMTGEIQKNVVDPDLRAWIMPSFSTTTETDRVVFAIMMMGAMQEYFSYKMTLSCGIPSVTLLGEREDWVEIQTRLEKLKYLGKEPEQFGELLKPIVGHFIETFDHPASSAVKDFWGKIAHETGGSGPFYLSGWITAFCFWNEKGRSLYKGCAQPPVSLQCFQGRAAGCELDGIFYHRVDTNNIPSGAASVPVTVNDNGQIYHTKMVAGSVGIQATSSVADLEEGESQLLDCLRPASGWWMIEIDAPAEGETPTVQSLPADDGVKRQSRVCRTSLVERLMALAAGETTAA</sequence>
<dbReference type="PANTHER" id="PTHR31252:SF11">
    <property type="entry name" value="DUF4419 DOMAIN-CONTAINING PROTEIN"/>
    <property type="match status" value="1"/>
</dbReference>
<dbReference type="Pfam" id="PF14388">
    <property type="entry name" value="DUF4419"/>
    <property type="match status" value="1"/>
</dbReference>
<keyword evidence="2" id="KW-1185">Reference proteome</keyword>
<proteinExistence type="predicted"/>
<evidence type="ECO:0000313" key="1">
    <source>
        <dbReference type="EMBL" id="KAL1582362.1"/>
    </source>
</evidence>
<protein>
    <submittedName>
        <fullName evidence="1">Uncharacterized protein</fullName>
    </submittedName>
</protein>
<gene>
    <name evidence="1" type="ORF">WHR41_08901</name>
</gene>